<accession>A0A915AJ11</accession>
<dbReference type="AlphaFoldDB" id="A0A915AJ11"/>
<evidence type="ECO:0000256" key="1">
    <source>
        <dbReference type="SAM" id="MobiDB-lite"/>
    </source>
</evidence>
<sequence>MFHFAVPRHLKMRSEDDANVKPVYADLSRQHVTPHARTLQNDNSDAIRNESWIPHIERPNMTTSPVNPSWAEWELDHSEGNNETRASDGDFVSAIDAIEAFMNTSDSSSENANIHDTSIKISTSTPNFSECSGSSKESVAIVPATSQKKSSRKQARKTKVGNGICPPPPETPSNENWTDPDDIAEFFPKTAQYKTPAGIRFSSQYLVPSKWEREKENYVTKIDYWTGVLQSGRVTLWKDMERIQQLLRQLRWLLTNIWDGDMASTVPPEMLWRARKEEMRRLEQFLSRKRSLIESMTACRDVPVDSNSELQALRGGRSADQAQSSSTNRSKVDSGNNATLGERNVALFLLLFDRRRWSEVAKKMRRGTVLSDAIERYSRDVDSFCRKVEIHPEPSDFQRSRALLERGQALRERLKASGLGHLYKGWSGKPEAQQIGAASSSSTVAESDPAAERRLDLKDIDTIEDKWLSFSRLLSNSKATEIAPLVKQLQQNCASYRNLLKTISPKSLASARYNAKSRRIQACVAGLEEFASRVDPKDRLKNEQGPQTTKSELEQGTGLEEVTESSQRKRQKKRLLPVETDDVVIINERPKRTKKPPARFRLVDEFVSEGLPGSKRNRSPVSAEKAPPKYTIQMKATLDEEPVVKKARGISSPSIKSNNTTEDVAVFSDKIIAVSDFGRDVCDDIKVVSNELIIEIKQVRERRREKGSVRRVLSYIAYFENNIRQRVTRRVYKKWLERKEKDKHDMPDPGASTDKPSVVETMVERIKVESTTDILHDGMENIQESEVRNYHDRCFELDGEVREGNVSAAESTVGQEQNNVSGETADARQTVKKNVKKKLPDVMSQYEGEGAEGRISRCTISPIVSVEEQSTALVLNKTQEVASSGDAEMDVGGADKGGLSSFAHRASSVSEVHSRSESLADSNSHDVKLNNQHDYLLMRSESAFVDSLSEKWVNVPLNGNYNAHVEHIKKLIVALEICLNDPTATWNDYFGQKEIVQATIESLLTRFNADRLVHHPHLRLMQSDSAPVSTKCLGTSSFLGDPPVVSGADRVARFLAADSASEVHICDGAMNDYNHSIL</sequence>
<proteinExistence type="predicted"/>
<evidence type="ECO:0000313" key="3">
    <source>
        <dbReference type="WBParaSite" id="PgR009X_g207_t02"/>
    </source>
</evidence>
<feature type="compositionally biased region" description="Basic residues" evidence="1">
    <location>
        <begin position="149"/>
        <end position="159"/>
    </location>
</feature>
<feature type="compositionally biased region" description="Polar residues" evidence="1">
    <location>
        <begin position="320"/>
        <end position="337"/>
    </location>
</feature>
<dbReference type="WBParaSite" id="PgR009X_g207_t02">
    <property type="protein sequence ID" value="PgR009X_g207_t02"/>
    <property type="gene ID" value="PgR009X_g207"/>
</dbReference>
<organism evidence="2 3">
    <name type="scientific">Parascaris univalens</name>
    <name type="common">Nematode worm</name>
    <dbReference type="NCBI Taxonomy" id="6257"/>
    <lineage>
        <taxon>Eukaryota</taxon>
        <taxon>Metazoa</taxon>
        <taxon>Ecdysozoa</taxon>
        <taxon>Nematoda</taxon>
        <taxon>Chromadorea</taxon>
        <taxon>Rhabditida</taxon>
        <taxon>Spirurina</taxon>
        <taxon>Ascaridomorpha</taxon>
        <taxon>Ascaridoidea</taxon>
        <taxon>Ascarididae</taxon>
        <taxon>Parascaris</taxon>
    </lineage>
</organism>
<dbReference type="Proteomes" id="UP000887569">
    <property type="component" value="Unplaced"/>
</dbReference>
<feature type="region of interest" description="Disordered" evidence="1">
    <location>
        <begin position="611"/>
        <end position="630"/>
    </location>
</feature>
<feature type="region of interest" description="Disordered" evidence="1">
    <location>
        <begin position="143"/>
        <end position="178"/>
    </location>
</feature>
<protein>
    <submittedName>
        <fullName evidence="3">Uncharacterized protein</fullName>
    </submittedName>
</protein>
<evidence type="ECO:0000313" key="2">
    <source>
        <dbReference type="Proteomes" id="UP000887569"/>
    </source>
</evidence>
<feature type="region of interest" description="Disordered" evidence="1">
    <location>
        <begin position="312"/>
        <end position="337"/>
    </location>
</feature>
<reference evidence="3" key="1">
    <citation type="submission" date="2022-11" db="UniProtKB">
        <authorList>
            <consortium name="WormBaseParasite"/>
        </authorList>
    </citation>
    <scope>IDENTIFICATION</scope>
</reference>
<name>A0A915AJ11_PARUN</name>
<feature type="region of interest" description="Disordered" evidence="1">
    <location>
        <begin position="535"/>
        <end position="574"/>
    </location>
</feature>
<keyword evidence="2" id="KW-1185">Reference proteome</keyword>